<dbReference type="SUPFAM" id="SSF56784">
    <property type="entry name" value="HAD-like"/>
    <property type="match status" value="1"/>
</dbReference>
<dbReference type="GO" id="GO:0016787">
    <property type="term" value="F:hydrolase activity"/>
    <property type="evidence" value="ECO:0007669"/>
    <property type="project" value="UniProtKB-KW"/>
</dbReference>
<name>A0ABV9C4D6_9GAMM</name>
<dbReference type="EMBL" id="JBHSGA010000017">
    <property type="protein sequence ID" value="MFC4527595.1"/>
    <property type="molecule type" value="Genomic_DNA"/>
</dbReference>
<gene>
    <name evidence="1" type="ORF">ACFO5W_13200</name>
</gene>
<dbReference type="InterPro" id="IPR036412">
    <property type="entry name" value="HAD-like_sf"/>
</dbReference>
<dbReference type="Gene3D" id="1.10.286.50">
    <property type="match status" value="1"/>
</dbReference>
<evidence type="ECO:0000313" key="2">
    <source>
        <dbReference type="Proteomes" id="UP001595961"/>
    </source>
</evidence>
<keyword evidence="1" id="KW-0378">Hydrolase</keyword>
<proteinExistence type="predicted"/>
<comment type="caution">
    <text evidence="1">The sequence shown here is derived from an EMBL/GenBank/DDBJ whole genome shotgun (WGS) entry which is preliminary data.</text>
</comment>
<protein>
    <submittedName>
        <fullName evidence="1">HAD family hydrolase</fullName>
        <ecNumber evidence="1">3.1.3.-</ecNumber>
    </submittedName>
</protein>
<dbReference type="InterPro" id="IPR023214">
    <property type="entry name" value="HAD_sf"/>
</dbReference>
<keyword evidence="2" id="KW-1185">Reference proteome</keyword>
<dbReference type="Proteomes" id="UP001595961">
    <property type="component" value="Unassembled WGS sequence"/>
</dbReference>
<dbReference type="Gene3D" id="3.40.50.1000">
    <property type="entry name" value="HAD superfamily/HAD-like"/>
    <property type="match status" value="1"/>
</dbReference>
<organism evidence="1 2">
    <name type="scientific">Dyella halodurans</name>
    <dbReference type="NCBI Taxonomy" id="1920171"/>
    <lineage>
        <taxon>Bacteria</taxon>
        <taxon>Pseudomonadati</taxon>
        <taxon>Pseudomonadota</taxon>
        <taxon>Gammaproteobacteria</taxon>
        <taxon>Lysobacterales</taxon>
        <taxon>Rhodanobacteraceae</taxon>
        <taxon>Dyella</taxon>
    </lineage>
</organism>
<dbReference type="EC" id="3.1.3.-" evidence="1"/>
<reference evidence="2" key="1">
    <citation type="journal article" date="2019" name="Int. J. Syst. Evol. Microbiol.">
        <title>The Global Catalogue of Microorganisms (GCM) 10K type strain sequencing project: providing services to taxonomists for standard genome sequencing and annotation.</title>
        <authorList>
            <consortium name="The Broad Institute Genomics Platform"/>
            <consortium name="The Broad Institute Genome Sequencing Center for Infectious Disease"/>
            <person name="Wu L."/>
            <person name="Ma J."/>
        </authorList>
    </citation>
    <scope>NUCLEOTIDE SEQUENCE [LARGE SCALE GENOMIC DNA]</scope>
    <source>
        <strain evidence="2">CCM 4481</strain>
    </source>
</reference>
<dbReference type="Pfam" id="PF00702">
    <property type="entry name" value="Hydrolase"/>
    <property type="match status" value="1"/>
</dbReference>
<dbReference type="RefSeq" id="WP_266150276.1">
    <property type="nucleotide sequence ID" value="NZ_CP064028.1"/>
</dbReference>
<sequence>MLKTGPVVFLLDVDNTLFDNDRFAADVTGTLDALFGEDERKRYWSIYEALRDRLGYADYLGALQQFRLGCEGNPALLRLSAYLLDYPFADGLYPGALETVSHLGTLGTTVILSDGDIVFQPHKIHQTGLWRAVGGRVLIYVHKEHMSESIQQSFPASHYVMVDDKPRLLTAMKRLLGDRLTTVFVRQGHYAAQAESAAADPVPDMTVTHIGELARLALPDFRADSAYASPE</sequence>
<evidence type="ECO:0000313" key="1">
    <source>
        <dbReference type="EMBL" id="MFC4527595.1"/>
    </source>
</evidence>
<accession>A0ABV9C4D6</accession>